<organism evidence="1 2">
    <name type="scientific">Mammaliicoccus lentus</name>
    <name type="common">Staphylococcus lentus</name>
    <dbReference type="NCBI Taxonomy" id="42858"/>
    <lineage>
        <taxon>Bacteria</taxon>
        <taxon>Bacillati</taxon>
        <taxon>Bacillota</taxon>
        <taxon>Bacilli</taxon>
        <taxon>Bacillales</taxon>
        <taxon>Staphylococcaceae</taxon>
        <taxon>Mammaliicoccus</taxon>
    </lineage>
</organism>
<dbReference type="RefSeq" id="WP_216683817.1">
    <property type="nucleotide sequence ID" value="NZ_JAHLZN010000023.1"/>
</dbReference>
<sequence length="140" mass="16501">MIIDELKNIHLYKNIIPKEIIEDIKGNLNGEPQGEIVKNFIKYKTEYNKPFEQHQKHIDLHIIVKGKEYFGMIESSGFIANQDFNKQDDVSLGESKNNDYLISPFKEKQFVLFFKGEAHKVGWNYQGEPFNVEKIVYKFK</sequence>
<reference evidence="1 2" key="1">
    <citation type="submission" date="2021-06" db="EMBL/GenBank/DDBJ databases">
        <title>Staphylococcus lentus K169 genome sequencing.</title>
        <authorList>
            <person name="Sundareshan S."/>
            <person name="Akhila D.S."/>
            <person name="Prachi D."/>
            <person name="Sivakumar R."/>
            <person name="Rajendhran J."/>
            <person name="Isloor S."/>
            <person name="Hegde N.R."/>
        </authorList>
    </citation>
    <scope>NUCLEOTIDE SEQUENCE [LARGE SCALE GENOMIC DNA]</scope>
    <source>
        <strain evidence="1 2">K169</strain>
    </source>
</reference>
<dbReference type="EMBL" id="JAHLZN010000023">
    <property type="protein sequence ID" value="MBU6114390.1"/>
    <property type="molecule type" value="Genomic_DNA"/>
</dbReference>
<dbReference type="NCBIfam" id="TIGR00022">
    <property type="entry name" value="YhcH/YjgK/YiaL family protein"/>
    <property type="match status" value="1"/>
</dbReference>
<proteinExistence type="predicted"/>
<keyword evidence="2" id="KW-1185">Reference proteome</keyword>
<comment type="caution">
    <text evidence="1">The sequence shown here is derived from an EMBL/GenBank/DDBJ whole genome shotgun (WGS) entry which is preliminary data.</text>
</comment>
<dbReference type="Pfam" id="PF04074">
    <property type="entry name" value="DUF386"/>
    <property type="match status" value="1"/>
</dbReference>
<dbReference type="Proteomes" id="UP000770161">
    <property type="component" value="Unassembled WGS sequence"/>
</dbReference>
<name>A0ABS6GY67_MAMLE</name>
<dbReference type="InterPro" id="IPR004375">
    <property type="entry name" value="NanQ/TabA/YiaL"/>
</dbReference>
<evidence type="ECO:0000313" key="2">
    <source>
        <dbReference type="Proteomes" id="UP000770161"/>
    </source>
</evidence>
<evidence type="ECO:0000313" key="1">
    <source>
        <dbReference type="EMBL" id="MBU6114390.1"/>
    </source>
</evidence>
<gene>
    <name evidence="1" type="ORF">KQ656_10480</name>
</gene>
<dbReference type="PANTHER" id="PTHR34986:SF1">
    <property type="entry name" value="PROTEIN YIAL"/>
    <property type="match status" value="1"/>
</dbReference>
<accession>A0ABS6GY67</accession>
<protein>
    <submittedName>
        <fullName evidence="1">YhcH/YjgK/YiaL family protein</fullName>
    </submittedName>
</protein>
<dbReference type="PANTHER" id="PTHR34986">
    <property type="entry name" value="EVOLVED BETA-GALACTOSIDASE SUBUNIT BETA"/>
    <property type="match status" value="1"/>
</dbReference>